<feature type="transmembrane region" description="Helical" evidence="5">
    <location>
        <begin position="116"/>
        <end position="134"/>
    </location>
</feature>
<name>A0A2N0B7X6_9LEPT</name>
<reference evidence="7" key="1">
    <citation type="submission" date="2017-07" db="EMBL/GenBank/DDBJ databases">
        <title>Leptospira spp. isolated from tropical soils.</title>
        <authorList>
            <person name="Thibeaux R."/>
            <person name="Iraola G."/>
            <person name="Ferres I."/>
            <person name="Bierque E."/>
            <person name="Girault D."/>
            <person name="Soupe-Gilbert M.-E."/>
            <person name="Picardeau M."/>
            <person name="Goarant C."/>
        </authorList>
    </citation>
    <scope>NUCLEOTIDE SEQUENCE [LARGE SCALE GENOMIC DNA]</scope>
    <source>
        <strain evidence="7">ATI7-C-A5</strain>
    </source>
</reference>
<keyword evidence="2 5" id="KW-0812">Transmembrane</keyword>
<dbReference type="InterPro" id="IPR023352">
    <property type="entry name" value="MAPEG-like_dom_sf"/>
</dbReference>
<accession>A0A2N0BQE8</accession>
<dbReference type="AlphaFoldDB" id="A0A2N0B7X6"/>
<organism evidence="7">
    <name type="scientific">Leptospira ellisii</name>
    <dbReference type="NCBI Taxonomy" id="2023197"/>
    <lineage>
        <taxon>Bacteria</taxon>
        <taxon>Pseudomonadati</taxon>
        <taxon>Spirochaetota</taxon>
        <taxon>Spirochaetia</taxon>
        <taxon>Leptospirales</taxon>
        <taxon>Leptospiraceae</taxon>
        <taxon>Leptospira</taxon>
    </lineage>
</organism>
<evidence type="ECO:0000313" key="7">
    <source>
        <dbReference type="EMBL" id="PJZ92630.1"/>
    </source>
</evidence>
<evidence type="ECO:0000313" key="6">
    <source>
        <dbReference type="EMBL" id="MDV6235383.1"/>
    </source>
</evidence>
<dbReference type="RefSeq" id="WP_100745448.1">
    <property type="nucleotide sequence ID" value="NZ_NPEF02000007.1"/>
</dbReference>
<gene>
    <name evidence="6" type="ORF">CH379_007055</name>
    <name evidence="7" type="ORF">CH379_12090</name>
</gene>
<evidence type="ECO:0000256" key="5">
    <source>
        <dbReference type="SAM" id="Phobius"/>
    </source>
</evidence>
<accession>A0A2N0B7X6</accession>
<evidence type="ECO:0000256" key="2">
    <source>
        <dbReference type="ARBA" id="ARBA00022692"/>
    </source>
</evidence>
<evidence type="ECO:0000256" key="4">
    <source>
        <dbReference type="ARBA" id="ARBA00023136"/>
    </source>
</evidence>
<sequence>MNPAIIALLGFILWTLVLGFWLVSVRSLKVLLGKNKSNEFPAGIKHGTEFYWRLNRAHTNCLENLPVFAALVLAGAFAGILDSTFALVSEIVLVARIIQSVTHISSGSEMAVNVRFTGFVVQYGCFLCLLWQILHKTGTI</sequence>
<dbReference type="Pfam" id="PF01124">
    <property type="entry name" value="MAPEG"/>
    <property type="match status" value="1"/>
</dbReference>
<dbReference type="Gene3D" id="1.20.120.550">
    <property type="entry name" value="Membrane associated eicosanoid/glutathione metabolism-like domain"/>
    <property type="match status" value="1"/>
</dbReference>
<dbReference type="Proteomes" id="UP000232122">
    <property type="component" value="Unassembled WGS sequence"/>
</dbReference>
<dbReference type="SUPFAM" id="SSF161084">
    <property type="entry name" value="MAPEG domain-like"/>
    <property type="match status" value="1"/>
</dbReference>
<dbReference type="EMBL" id="NPEF01000118">
    <property type="protein sequence ID" value="PJZ92630.1"/>
    <property type="molecule type" value="Genomic_DNA"/>
</dbReference>
<comment type="caution">
    <text evidence="7">The sequence shown here is derived from an EMBL/GenBank/DDBJ whole genome shotgun (WGS) entry which is preliminary data.</text>
</comment>
<keyword evidence="3 5" id="KW-1133">Transmembrane helix</keyword>
<reference evidence="6 8" key="2">
    <citation type="journal article" date="2018" name="Microb. Genom.">
        <title>Deciphering the unexplored Leptospira diversity from soils uncovers genomic evolution to virulence.</title>
        <authorList>
            <person name="Thibeaux R."/>
            <person name="Iraola G."/>
            <person name="Ferres I."/>
            <person name="Bierque E."/>
            <person name="Girault D."/>
            <person name="Soupe-Gilbert M.E."/>
            <person name="Picardeau M."/>
            <person name="Goarant C."/>
        </authorList>
    </citation>
    <scope>NUCLEOTIDE SEQUENCE [LARGE SCALE GENOMIC DNA]</scope>
    <source>
        <strain evidence="6 8">ATI7-C-A5</strain>
    </source>
</reference>
<evidence type="ECO:0000256" key="1">
    <source>
        <dbReference type="ARBA" id="ARBA00004370"/>
    </source>
</evidence>
<dbReference type="EMBL" id="NPEF02000007">
    <property type="protein sequence ID" value="MDV6235383.1"/>
    <property type="molecule type" value="Genomic_DNA"/>
</dbReference>
<protein>
    <submittedName>
        <fullName evidence="7">MAPEG family protein</fullName>
    </submittedName>
</protein>
<evidence type="ECO:0000313" key="8">
    <source>
        <dbReference type="Proteomes" id="UP000232122"/>
    </source>
</evidence>
<dbReference type="InterPro" id="IPR001129">
    <property type="entry name" value="Membr-assoc_MAPEG"/>
</dbReference>
<keyword evidence="4 5" id="KW-0472">Membrane</keyword>
<keyword evidence="8" id="KW-1185">Reference proteome</keyword>
<comment type="subcellular location">
    <subcellularLocation>
        <location evidence="1">Membrane</location>
    </subcellularLocation>
</comment>
<evidence type="ECO:0000256" key="3">
    <source>
        <dbReference type="ARBA" id="ARBA00022989"/>
    </source>
</evidence>
<feature type="transmembrane region" description="Helical" evidence="5">
    <location>
        <begin position="67"/>
        <end position="95"/>
    </location>
</feature>
<proteinExistence type="predicted"/>
<dbReference type="GO" id="GO:0016020">
    <property type="term" value="C:membrane"/>
    <property type="evidence" value="ECO:0007669"/>
    <property type="project" value="UniProtKB-SubCell"/>
</dbReference>
<dbReference type="OrthoDB" id="343936at2"/>
<reference evidence="6" key="3">
    <citation type="submission" date="2023-10" db="EMBL/GenBank/DDBJ databases">
        <authorList>
            <person name="Picardeau M."/>
            <person name="Thibeaux R."/>
        </authorList>
    </citation>
    <scope>NUCLEOTIDE SEQUENCE</scope>
    <source>
        <strain evidence="6">ATI7-C-A5</strain>
    </source>
</reference>